<dbReference type="EMBL" id="CP060784">
    <property type="protein sequence ID" value="QNP52580.1"/>
    <property type="molecule type" value="Genomic_DNA"/>
</dbReference>
<protein>
    <recommendedName>
        <fullName evidence="4">DUF4177 domain-containing protein</fullName>
    </recommendedName>
</protein>
<evidence type="ECO:0000313" key="3">
    <source>
        <dbReference type="Proteomes" id="UP000516093"/>
    </source>
</evidence>
<gene>
    <name evidence="2" type="ORF">H9L05_02085</name>
</gene>
<proteinExistence type="predicted"/>
<dbReference type="AlphaFoldDB" id="A0A7H0GWB4"/>
<organism evidence="2 3">
    <name type="scientific">Hymenobacter qilianensis</name>
    <dbReference type="NCBI Taxonomy" id="1385715"/>
    <lineage>
        <taxon>Bacteria</taxon>
        <taxon>Pseudomonadati</taxon>
        <taxon>Bacteroidota</taxon>
        <taxon>Cytophagia</taxon>
        <taxon>Cytophagales</taxon>
        <taxon>Hymenobacteraceae</taxon>
        <taxon>Hymenobacter</taxon>
    </lineage>
</organism>
<accession>A0A7H0GWB4</accession>
<feature type="compositionally biased region" description="Basic and acidic residues" evidence="1">
    <location>
        <begin position="58"/>
        <end position="74"/>
    </location>
</feature>
<evidence type="ECO:0000256" key="1">
    <source>
        <dbReference type="SAM" id="MobiDB-lite"/>
    </source>
</evidence>
<reference evidence="2 3" key="1">
    <citation type="submission" date="2020-08" db="EMBL/GenBank/DDBJ databases">
        <title>Genome sequence of Hymenobacter qilianensis JCM 19763T.</title>
        <authorList>
            <person name="Hyun D.-W."/>
            <person name="Bae J.-W."/>
        </authorList>
    </citation>
    <scope>NUCLEOTIDE SEQUENCE [LARGE SCALE GENOMIC DNA]</scope>
    <source>
        <strain evidence="2 3">JCM 19763</strain>
    </source>
</reference>
<dbReference type="RefSeq" id="WP_187732833.1">
    <property type="nucleotide sequence ID" value="NZ_BMFN01000002.1"/>
</dbReference>
<sequence length="131" mass="14703">MQIFYHGTKSFPGSAYMSFAPAFRNQTDIRLNEPDLTRATANSNLGKSDQIVEVRATNGKDDPKLKVAEQEQQKEQQSSLATMIKKQEERGQKMRAQLMVSLNEAASEGWEVVQMSSYGDGGLVYLLRRAK</sequence>
<keyword evidence="3" id="KW-1185">Reference proteome</keyword>
<name>A0A7H0GWB4_9BACT</name>
<dbReference type="KEGG" id="hqi:H9L05_02085"/>
<evidence type="ECO:0008006" key="4">
    <source>
        <dbReference type="Google" id="ProtNLM"/>
    </source>
</evidence>
<evidence type="ECO:0000313" key="2">
    <source>
        <dbReference type="EMBL" id="QNP52580.1"/>
    </source>
</evidence>
<dbReference type="Proteomes" id="UP000516093">
    <property type="component" value="Chromosome"/>
</dbReference>
<feature type="region of interest" description="Disordered" evidence="1">
    <location>
        <begin position="57"/>
        <end position="88"/>
    </location>
</feature>